<organism evidence="1 2">
    <name type="scientific">Dimargaris cristalligena</name>
    <dbReference type="NCBI Taxonomy" id="215637"/>
    <lineage>
        <taxon>Eukaryota</taxon>
        <taxon>Fungi</taxon>
        <taxon>Fungi incertae sedis</taxon>
        <taxon>Zoopagomycota</taxon>
        <taxon>Kickxellomycotina</taxon>
        <taxon>Dimargaritomycetes</taxon>
        <taxon>Dimargaritales</taxon>
        <taxon>Dimargaritaceae</taxon>
        <taxon>Dimargaris</taxon>
    </lineage>
</organism>
<protein>
    <recommendedName>
        <fullName evidence="3">N-acetyltransferase domain-containing protein</fullName>
    </recommendedName>
</protein>
<dbReference type="PANTHER" id="PTHR34815:SF2">
    <property type="entry name" value="N-ACETYLTRANSFERASE DOMAIN-CONTAINING PROTEIN"/>
    <property type="match status" value="1"/>
</dbReference>
<evidence type="ECO:0008006" key="3">
    <source>
        <dbReference type="Google" id="ProtNLM"/>
    </source>
</evidence>
<dbReference type="InterPro" id="IPR053013">
    <property type="entry name" value="LAT"/>
</dbReference>
<dbReference type="InterPro" id="IPR016181">
    <property type="entry name" value="Acyl_CoA_acyltransferase"/>
</dbReference>
<dbReference type="SUPFAM" id="SSF55729">
    <property type="entry name" value="Acyl-CoA N-acyltransferases (Nat)"/>
    <property type="match status" value="1"/>
</dbReference>
<dbReference type="Pfam" id="PF13527">
    <property type="entry name" value="Acetyltransf_9"/>
    <property type="match status" value="1"/>
</dbReference>
<name>A0A4P9ZKM0_9FUNG</name>
<sequence length="156" mass="17695">HSDPKLVLVPATPAQVRLTWHRTGIEWGKGLTLDQYLDREVMLQATDFAQSHMTVYVLVPDNDRETREPLAHCDVFERPAVHIQGKTVVQSGLAYSIASVFCPPAYRGWGYASMMMDQLYTILKTKPNSLASTLYSDIGPDFYARFGWRTYPAQQI</sequence>
<dbReference type="AlphaFoldDB" id="A0A4P9ZKM0"/>
<dbReference type="EMBL" id="ML003673">
    <property type="protein sequence ID" value="RKP33643.1"/>
    <property type="molecule type" value="Genomic_DNA"/>
</dbReference>
<reference evidence="2" key="1">
    <citation type="journal article" date="2018" name="Nat. Microbiol.">
        <title>Leveraging single-cell genomics to expand the fungal tree of life.</title>
        <authorList>
            <person name="Ahrendt S.R."/>
            <person name="Quandt C.A."/>
            <person name="Ciobanu D."/>
            <person name="Clum A."/>
            <person name="Salamov A."/>
            <person name="Andreopoulos B."/>
            <person name="Cheng J.F."/>
            <person name="Woyke T."/>
            <person name="Pelin A."/>
            <person name="Henrissat B."/>
            <person name="Reynolds N.K."/>
            <person name="Benny G.L."/>
            <person name="Smith M.E."/>
            <person name="James T.Y."/>
            <person name="Grigoriev I.V."/>
        </authorList>
    </citation>
    <scope>NUCLEOTIDE SEQUENCE [LARGE SCALE GENOMIC DNA]</scope>
    <source>
        <strain evidence="2">RSA 468</strain>
    </source>
</reference>
<dbReference type="PANTHER" id="PTHR34815">
    <property type="entry name" value="LYSINE ACETYLTRANSFERASE"/>
    <property type="match status" value="1"/>
</dbReference>
<gene>
    <name evidence="1" type="ORF">BJ085DRAFT_8988</name>
</gene>
<evidence type="ECO:0000313" key="1">
    <source>
        <dbReference type="EMBL" id="RKP33643.1"/>
    </source>
</evidence>
<feature type="non-terminal residue" evidence="1">
    <location>
        <position position="156"/>
    </location>
</feature>
<accession>A0A4P9ZKM0</accession>
<dbReference type="STRING" id="215637.A0A4P9ZKM0"/>
<dbReference type="Gene3D" id="3.40.630.30">
    <property type="match status" value="1"/>
</dbReference>
<dbReference type="Proteomes" id="UP000268162">
    <property type="component" value="Unassembled WGS sequence"/>
</dbReference>
<keyword evidence="2" id="KW-1185">Reference proteome</keyword>
<feature type="non-terminal residue" evidence="1">
    <location>
        <position position="1"/>
    </location>
</feature>
<evidence type="ECO:0000313" key="2">
    <source>
        <dbReference type="Proteomes" id="UP000268162"/>
    </source>
</evidence>
<proteinExistence type="predicted"/>